<evidence type="ECO:0000313" key="1">
    <source>
        <dbReference type="EMBL" id="KAJ8341708.1"/>
    </source>
</evidence>
<comment type="caution">
    <text evidence="1">The sequence shown here is derived from an EMBL/GenBank/DDBJ whole genome shotgun (WGS) entry which is preliminary data.</text>
</comment>
<name>A0A9Q1EMT9_SYNKA</name>
<keyword evidence="2" id="KW-1185">Reference proteome</keyword>
<dbReference type="Proteomes" id="UP001152622">
    <property type="component" value="Chromosome 15"/>
</dbReference>
<protein>
    <submittedName>
        <fullName evidence="1">Uncharacterized protein</fullName>
    </submittedName>
</protein>
<dbReference type="EMBL" id="JAINUF010000015">
    <property type="protein sequence ID" value="KAJ8341708.1"/>
    <property type="molecule type" value="Genomic_DNA"/>
</dbReference>
<organism evidence="1 2">
    <name type="scientific">Synaphobranchus kaupii</name>
    <name type="common">Kaup's arrowtooth eel</name>
    <dbReference type="NCBI Taxonomy" id="118154"/>
    <lineage>
        <taxon>Eukaryota</taxon>
        <taxon>Metazoa</taxon>
        <taxon>Chordata</taxon>
        <taxon>Craniata</taxon>
        <taxon>Vertebrata</taxon>
        <taxon>Euteleostomi</taxon>
        <taxon>Actinopterygii</taxon>
        <taxon>Neopterygii</taxon>
        <taxon>Teleostei</taxon>
        <taxon>Anguilliformes</taxon>
        <taxon>Synaphobranchidae</taxon>
        <taxon>Synaphobranchus</taxon>
    </lineage>
</organism>
<gene>
    <name evidence="1" type="ORF">SKAU_G00339990</name>
</gene>
<evidence type="ECO:0000313" key="2">
    <source>
        <dbReference type="Proteomes" id="UP001152622"/>
    </source>
</evidence>
<sequence length="76" mass="8214">MSCGHVTGLLPAHTHSQAELCANAGGQKQLLHQNQAGHFTFLSTQSGPVVLDQKINTFHTERAHRNSQLDLKSTAP</sequence>
<proteinExistence type="predicted"/>
<reference evidence="1" key="1">
    <citation type="journal article" date="2023" name="Science">
        <title>Genome structures resolve the early diversification of teleost fishes.</title>
        <authorList>
            <person name="Parey E."/>
            <person name="Louis A."/>
            <person name="Montfort J."/>
            <person name="Bouchez O."/>
            <person name="Roques C."/>
            <person name="Iampietro C."/>
            <person name="Lluch J."/>
            <person name="Castinel A."/>
            <person name="Donnadieu C."/>
            <person name="Desvignes T."/>
            <person name="Floi Bucao C."/>
            <person name="Jouanno E."/>
            <person name="Wen M."/>
            <person name="Mejri S."/>
            <person name="Dirks R."/>
            <person name="Jansen H."/>
            <person name="Henkel C."/>
            <person name="Chen W.J."/>
            <person name="Zahm M."/>
            <person name="Cabau C."/>
            <person name="Klopp C."/>
            <person name="Thompson A.W."/>
            <person name="Robinson-Rechavi M."/>
            <person name="Braasch I."/>
            <person name="Lecointre G."/>
            <person name="Bobe J."/>
            <person name="Postlethwait J.H."/>
            <person name="Berthelot C."/>
            <person name="Roest Crollius H."/>
            <person name="Guiguen Y."/>
        </authorList>
    </citation>
    <scope>NUCLEOTIDE SEQUENCE</scope>
    <source>
        <strain evidence="1">WJC10195</strain>
    </source>
</reference>
<dbReference type="AlphaFoldDB" id="A0A9Q1EMT9"/>
<accession>A0A9Q1EMT9</accession>